<dbReference type="PANTHER" id="PTHR12357">
    <property type="entry name" value="YTH YT521-B HOMOLOGY DOMAIN-CONTAINING"/>
    <property type="match status" value="1"/>
</dbReference>
<gene>
    <name evidence="3" type="ORF">MIND_01099500</name>
</gene>
<dbReference type="EMBL" id="JACAZF010000009">
    <property type="protein sequence ID" value="KAF7295594.1"/>
    <property type="molecule type" value="Genomic_DNA"/>
</dbReference>
<feature type="region of interest" description="Disordered" evidence="1">
    <location>
        <begin position="1"/>
        <end position="93"/>
    </location>
</feature>
<evidence type="ECO:0000313" key="4">
    <source>
        <dbReference type="Proteomes" id="UP000636479"/>
    </source>
</evidence>
<keyword evidence="4" id="KW-1185">Reference proteome</keyword>
<organism evidence="3 4">
    <name type="scientific">Mycena indigotica</name>
    <dbReference type="NCBI Taxonomy" id="2126181"/>
    <lineage>
        <taxon>Eukaryota</taxon>
        <taxon>Fungi</taxon>
        <taxon>Dikarya</taxon>
        <taxon>Basidiomycota</taxon>
        <taxon>Agaricomycotina</taxon>
        <taxon>Agaricomycetes</taxon>
        <taxon>Agaricomycetidae</taxon>
        <taxon>Agaricales</taxon>
        <taxon>Marasmiineae</taxon>
        <taxon>Mycenaceae</taxon>
        <taxon>Mycena</taxon>
    </lineage>
</organism>
<evidence type="ECO:0000313" key="3">
    <source>
        <dbReference type="EMBL" id="KAF7295594.1"/>
    </source>
</evidence>
<feature type="compositionally biased region" description="Low complexity" evidence="1">
    <location>
        <begin position="592"/>
        <end position="604"/>
    </location>
</feature>
<dbReference type="InterPro" id="IPR007275">
    <property type="entry name" value="YTH_domain"/>
</dbReference>
<dbReference type="CDD" id="cd21134">
    <property type="entry name" value="YTH"/>
    <property type="match status" value="1"/>
</dbReference>
<dbReference type="InterPro" id="IPR045168">
    <property type="entry name" value="YTH_prot"/>
</dbReference>
<dbReference type="PANTHER" id="PTHR12357:SF89">
    <property type="entry name" value="YTH DOMAIN-CONTAINING FAMILY PROTEIN"/>
    <property type="match status" value="1"/>
</dbReference>
<dbReference type="AlphaFoldDB" id="A0A8H6SA12"/>
<dbReference type="OrthoDB" id="306690at2759"/>
<feature type="region of interest" description="Disordered" evidence="1">
    <location>
        <begin position="125"/>
        <end position="363"/>
    </location>
</feature>
<comment type="caution">
    <text evidence="3">The sequence shown here is derived from an EMBL/GenBank/DDBJ whole genome shotgun (WGS) entry which is preliminary data.</text>
</comment>
<feature type="compositionally biased region" description="Acidic residues" evidence="1">
    <location>
        <begin position="131"/>
        <end position="140"/>
    </location>
</feature>
<dbReference type="GO" id="GO:0061157">
    <property type="term" value="P:mRNA destabilization"/>
    <property type="evidence" value="ECO:0007669"/>
    <property type="project" value="TreeGrafter"/>
</dbReference>
<evidence type="ECO:0000256" key="1">
    <source>
        <dbReference type="SAM" id="MobiDB-lite"/>
    </source>
</evidence>
<dbReference type="GO" id="GO:0003729">
    <property type="term" value="F:mRNA binding"/>
    <property type="evidence" value="ECO:0007669"/>
    <property type="project" value="TreeGrafter"/>
</dbReference>
<feature type="compositionally biased region" description="Basic and acidic residues" evidence="1">
    <location>
        <begin position="327"/>
        <end position="339"/>
    </location>
</feature>
<dbReference type="GO" id="GO:1990247">
    <property type="term" value="F:N6-methyladenosine-containing RNA reader activity"/>
    <property type="evidence" value="ECO:0007669"/>
    <property type="project" value="TreeGrafter"/>
</dbReference>
<feature type="compositionally biased region" description="Acidic residues" evidence="1">
    <location>
        <begin position="216"/>
        <end position="236"/>
    </location>
</feature>
<proteinExistence type="predicted"/>
<sequence length="695" mass="75426">MSQPSQLPPVPGSPPNSGVRRHHTISASSRTARNAAISEETTADQEGPWNEDEVVGDDWVGGVGAVGEKSGLHRQSSLPTRYHRGPPQPQLYFTETNVPSMSAFQPQASGLSRSGSLTVKNSLTAIAGHEGDEDDWEGDIDAYAAEEQPTGEEANMDPSSPHDTSPPTAASGVRRHQSLTYGAAARQAQKIPVTGLRRSGTLQTPVPAHHVRPSEPAEEAEEEQVYDDEQDVYDESEYYKQQPAPVSPVGRLSPWSNNGGNDWRASNPNNFSGSVDDVQRALSSLDIGGSAGYGGGQSVHPPRFNPAHPPPAQAPGLRGNNGNGNGRKLDLVTELDGRKTPVGQSPGGYGQQYGQQGIPLRTSNPNLQYAYQQQQASKGQPVPALPQQYQPQQQQRMPTGQTPAQGFAPIDVPTLIATKGYNPATFDLRPTYARFFVIKSYTEDDVHKSLKYEIWSSTEPGNKRLDKAFKECNGRGPIYLFFSVNASGHFCGMAEMLTPVDYTKSSTVWASDKWKGVFKVRWIFVRDIPNVNLRHIKLLNTAERKPVTNSRDTQELLAEAGQEMLRIFHTHPARTSLLQDFAFYELQAMQKSQGNQGPSAPGSPSSGGGGSIPTTSPQMSPMMAHQQPAQYGMNNPNALAYQMPQMTPMMQMQMMGMNMGMPNPNIGGQFAMHQSVMRHPSPAPGGEGGQNFGGF</sequence>
<name>A0A8H6SA12_9AGAR</name>
<protein>
    <submittedName>
        <fullName evidence="3">YTH domain-containing protein</fullName>
    </submittedName>
</protein>
<feature type="region of interest" description="Disordered" evidence="1">
    <location>
        <begin position="590"/>
        <end position="631"/>
    </location>
</feature>
<feature type="compositionally biased region" description="Pro residues" evidence="1">
    <location>
        <begin position="303"/>
        <end position="313"/>
    </location>
</feature>
<feature type="compositionally biased region" description="Low complexity" evidence="1">
    <location>
        <begin position="157"/>
        <end position="171"/>
    </location>
</feature>
<feature type="compositionally biased region" description="Polar residues" evidence="1">
    <location>
        <begin position="254"/>
        <end position="273"/>
    </location>
</feature>
<dbReference type="GO" id="GO:0005737">
    <property type="term" value="C:cytoplasm"/>
    <property type="evidence" value="ECO:0007669"/>
    <property type="project" value="TreeGrafter"/>
</dbReference>
<dbReference type="GeneID" id="59350079"/>
<dbReference type="RefSeq" id="XP_037216957.1">
    <property type="nucleotide sequence ID" value="XM_037367563.1"/>
</dbReference>
<dbReference type="PROSITE" id="PS50882">
    <property type="entry name" value="YTH"/>
    <property type="match status" value="1"/>
</dbReference>
<dbReference type="Proteomes" id="UP000636479">
    <property type="component" value="Unassembled WGS sequence"/>
</dbReference>
<accession>A0A8H6SA12</accession>
<dbReference type="Gene3D" id="3.10.590.10">
    <property type="entry name" value="ph1033 like domains"/>
    <property type="match status" value="1"/>
</dbReference>
<reference evidence="3" key="1">
    <citation type="submission" date="2020-05" db="EMBL/GenBank/DDBJ databases">
        <title>Mycena genomes resolve the evolution of fungal bioluminescence.</title>
        <authorList>
            <person name="Tsai I.J."/>
        </authorList>
    </citation>
    <scope>NUCLEOTIDE SEQUENCE</scope>
    <source>
        <strain evidence="3">171206Taipei</strain>
    </source>
</reference>
<evidence type="ECO:0000259" key="2">
    <source>
        <dbReference type="PROSITE" id="PS50882"/>
    </source>
</evidence>
<feature type="compositionally biased region" description="Pro residues" evidence="1">
    <location>
        <begin position="1"/>
        <end position="14"/>
    </location>
</feature>
<feature type="domain" description="YTH" evidence="2">
    <location>
        <begin position="433"/>
        <end position="568"/>
    </location>
</feature>
<dbReference type="Pfam" id="PF04146">
    <property type="entry name" value="YTH"/>
    <property type="match status" value="1"/>
</dbReference>